<gene>
    <name evidence="9" type="primary">inx</name>
    <name evidence="10" type="ORF">KP79_PYT24472</name>
</gene>
<dbReference type="InterPro" id="IPR000990">
    <property type="entry name" value="Innexin"/>
</dbReference>
<dbReference type="AlphaFoldDB" id="A0A210QKF3"/>
<evidence type="ECO:0000256" key="6">
    <source>
        <dbReference type="ARBA" id="ARBA00023065"/>
    </source>
</evidence>
<evidence type="ECO:0000313" key="11">
    <source>
        <dbReference type="Proteomes" id="UP000242188"/>
    </source>
</evidence>
<dbReference type="Pfam" id="PF00876">
    <property type="entry name" value="Innexin"/>
    <property type="match status" value="1"/>
</dbReference>
<comment type="caution">
    <text evidence="9">Lacks conserved residue(s) required for the propagation of feature annotation.</text>
</comment>
<evidence type="ECO:0000256" key="2">
    <source>
        <dbReference type="ARBA" id="ARBA00022448"/>
    </source>
</evidence>
<evidence type="ECO:0000256" key="9">
    <source>
        <dbReference type="RuleBase" id="RU010713"/>
    </source>
</evidence>
<dbReference type="PANTHER" id="PTHR11893:SF36">
    <property type="entry name" value="INNEXIN-5"/>
    <property type="match status" value="1"/>
</dbReference>
<comment type="caution">
    <text evidence="10">The sequence shown here is derived from an EMBL/GenBank/DDBJ whole genome shotgun (WGS) entry which is preliminary data.</text>
</comment>
<dbReference type="PROSITE" id="PS51013">
    <property type="entry name" value="PANNEXIN"/>
    <property type="match status" value="1"/>
</dbReference>
<accession>A0A210QKF3</accession>
<evidence type="ECO:0000313" key="10">
    <source>
        <dbReference type="EMBL" id="OWF49229.1"/>
    </source>
</evidence>
<keyword evidence="4 9" id="KW-0812">Transmembrane</keyword>
<evidence type="ECO:0000256" key="1">
    <source>
        <dbReference type="ARBA" id="ARBA00004651"/>
    </source>
</evidence>
<protein>
    <recommendedName>
        <fullName evidence="9">Innexin</fullName>
    </recommendedName>
</protein>
<dbReference type="PRINTS" id="PR01262">
    <property type="entry name" value="INNEXIN"/>
</dbReference>
<dbReference type="GO" id="GO:0034220">
    <property type="term" value="P:monoatomic ion transmembrane transport"/>
    <property type="evidence" value="ECO:0007669"/>
    <property type="project" value="UniProtKB-KW"/>
</dbReference>
<proteinExistence type="inferred from homology"/>
<dbReference type="GO" id="GO:0005921">
    <property type="term" value="C:gap junction"/>
    <property type="evidence" value="ECO:0007669"/>
    <property type="project" value="UniProtKB-UniRule"/>
</dbReference>
<reference evidence="10 11" key="1">
    <citation type="journal article" date="2017" name="Nat. Ecol. Evol.">
        <title>Scallop genome provides insights into evolution of bilaterian karyotype and development.</title>
        <authorList>
            <person name="Wang S."/>
            <person name="Zhang J."/>
            <person name="Jiao W."/>
            <person name="Li J."/>
            <person name="Xun X."/>
            <person name="Sun Y."/>
            <person name="Guo X."/>
            <person name="Huan P."/>
            <person name="Dong B."/>
            <person name="Zhang L."/>
            <person name="Hu X."/>
            <person name="Sun X."/>
            <person name="Wang J."/>
            <person name="Zhao C."/>
            <person name="Wang Y."/>
            <person name="Wang D."/>
            <person name="Huang X."/>
            <person name="Wang R."/>
            <person name="Lv J."/>
            <person name="Li Y."/>
            <person name="Zhang Z."/>
            <person name="Liu B."/>
            <person name="Lu W."/>
            <person name="Hui Y."/>
            <person name="Liang J."/>
            <person name="Zhou Z."/>
            <person name="Hou R."/>
            <person name="Li X."/>
            <person name="Liu Y."/>
            <person name="Li H."/>
            <person name="Ning X."/>
            <person name="Lin Y."/>
            <person name="Zhao L."/>
            <person name="Xing Q."/>
            <person name="Dou J."/>
            <person name="Li Y."/>
            <person name="Mao J."/>
            <person name="Guo H."/>
            <person name="Dou H."/>
            <person name="Li T."/>
            <person name="Mu C."/>
            <person name="Jiang W."/>
            <person name="Fu Q."/>
            <person name="Fu X."/>
            <person name="Miao Y."/>
            <person name="Liu J."/>
            <person name="Yu Q."/>
            <person name="Li R."/>
            <person name="Liao H."/>
            <person name="Li X."/>
            <person name="Kong Y."/>
            <person name="Jiang Z."/>
            <person name="Chourrout D."/>
            <person name="Li R."/>
            <person name="Bao Z."/>
        </authorList>
    </citation>
    <scope>NUCLEOTIDE SEQUENCE [LARGE SCALE GENOMIC DNA]</scope>
    <source>
        <strain evidence="10 11">PY_sf001</strain>
    </source>
</reference>
<comment type="function">
    <text evidence="9">Structural component of the gap junctions.</text>
</comment>
<dbReference type="Proteomes" id="UP000242188">
    <property type="component" value="Unassembled WGS sequence"/>
</dbReference>
<feature type="transmembrane region" description="Helical" evidence="9">
    <location>
        <begin position="106"/>
        <end position="124"/>
    </location>
</feature>
<keyword evidence="8 9" id="KW-0407">Ion channel</keyword>
<keyword evidence="6 9" id="KW-0406">Ion transport</keyword>
<keyword evidence="3" id="KW-1003">Cell membrane</keyword>
<dbReference type="GO" id="GO:0005886">
    <property type="term" value="C:plasma membrane"/>
    <property type="evidence" value="ECO:0007669"/>
    <property type="project" value="UniProtKB-SubCell"/>
</dbReference>
<keyword evidence="5 9" id="KW-1133">Transmembrane helix</keyword>
<evidence type="ECO:0000256" key="5">
    <source>
        <dbReference type="ARBA" id="ARBA00022989"/>
    </source>
</evidence>
<evidence type="ECO:0000256" key="3">
    <source>
        <dbReference type="ARBA" id="ARBA00022475"/>
    </source>
</evidence>
<keyword evidence="2 9" id="KW-0813">Transport</keyword>
<dbReference type="OrthoDB" id="5867527at2759"/>
<comment type="subcellular location">
    <subcellularLocation>
        <location evidence="1 9">Cell membrane</location>
        <topology evidence="1 9">Multi-pass membrane protein</topology>
    </subcellularLocation>
</comment>
<keyword evidence="11" id="KW-1185">Reference proteome</keyword>
<evidence type="ECO:0000256" key="4">
    <source>
        <dbReference type="ARBA" id="ARBA00022692"/>
    </source>
</evidence>
<organism evidence="10 11">
    <name type="scientific">Mizuhopecten yessoensis</name>
    <name type="common">Japanese scallop</name>
    <name type="synonym">Patinopecten yessoensis</name>
    <dbReference type="NCBI Taxonomy" id="6573"/>
    <lineage>
        <taxon>Eukaryota</taxon>
        <taxon>Metazoa</taxon>
        <taxon>Spiralia</taxon>
        <taxon>Lophotrochozoa</taxon>
        <taxon>Mollusca</taxon>
        <taxon>Bivalvia</taxon>
        <taxon>Autobranchia</taxon>
        <taxon>Pteriomorphia</taxon>
        <taxon>Pectinida</taxon>
        <taxon>Pectinoidea</taxon>
        <taxon>Pectinidae</taxon>
        <taxon>Mizuhopecten</taxon>
    </lineage>
</organism>
<feature type="transmembrane region" description="Helical" evidence="9">
    <location>
        <begin position="298"/>
        <end position="322"/>
    </location>
</feature>
<evidence type="ECO:0000256" key="8">
    <source>
        <dbReference type="ARBA" id="ARBA00023303"/>
    </source>
</evidence>
<name>A0A210QKF3_MIZYE</name>
<feature type="transmembrane region" description="Helical" evidence="9">
    <location>
        <begin position="207"/>
        <end position="228"/>
    </location>
</feature>
<dbReference type="EMBL" id="NEDP02003195">
    <property type="protein sequence ID" value="OWF49229.1"/>
    <property type="molecule type" value="Genomic_DNA"/>
</dbReference>
<evidence type="ECO:0000256" key="7">
    <source>
        <dbReference type="ARBA" id="ARBA00023136"/>
    </source>
</evidence>
<dbReference type="PANTHER" id="PTHR11893">
    <property type="entry name" value="INNEXIN"/>
    <property type="match status" value="1"/>
</dbReference>
<keyword evidence="7 9" id="KW-0472">Membrane</keyword>
<comment type="similarity">
    <text evidence="9">Belongs to the pannexin family.</text>
</comment>
<sequence>MPVVTYLDSLLGPLGAYEEPRTVHDNNYIDRLSHHYTIMLLFFFSTYLTTEEYVGDPIQCWCPAHFTEVEVDYTNAVCWVSNTYYIPFTRVIPPQYELRATYEITYYQWTPIILLLMALTMYLPRMFWKYHINRCGITIKTVLEICYNAQNKNNPNDREKALYNLATYIGKYCYSVHLYRAGLFPNLREIFGKKSCIKIGRHYGNNIVTLAIFVKFLYAINVLLHLFFLNEFLSHRFYVFGYEAVLNFLEGGQRELSPRFPRVTLCDFDMRQISNVNRYTLQCVIPVNYYNEMFFVLLWFWLSILSILAFCNFCYSLLSTFVPLNQRSFAKKYLLMKNEDEHTGKRAFPKLLNRFLKRYLRRDGLFILKLISKHSNTFLLIDLVHHLWKDFLSRGGNKRVRRFSSIKRKSPLRKPDVDETVPLLVQNGILTSILENTKRVKPEKRVRMDVPDDHKISRVDIIVKGHRCTR</sequence>